<evidence type="ECO:0000313" key="3">
    <source>
        <dbReference type="Proteomes" id="UP000029981"/>
    </source>
</evidence>
<keyword evidence="1" id="KW-0472">Membrane</keyword>
<dbReference type="EMBL" id="CM002925">
    <property type="protein sequence ID" value="KGN55014.1"/>
    <property type="molecule type" value="Genomic_DNA"/>
</dbReference>
<dbReference type="AlphaFoldDB" id="A0A0A0L1Y2"/>
<reference evidence="2 3" key="2">
    <citation type="journal article" date="2009" name="PLoS ONE">
        <title>An integrated genetic and cytogenetic map of the cucumber genome.</title>
        <authorList>
            <person name="Ren Y."/>
            <person name="Zhang Z."/>
            <person name="Liu J."/>
            <person name="Staub J.E."/>
            <person name="Han Y."/>
            <person name="Cheng Z."/>
            <person name="Li X."/>
            <person name="Lu J."/>
            <person name="Miao H."/>
            <person name="Kang H."/>
            <person name="Xie B."/>
            <person name="Gu X."/>
            <person name="Wang X."/>
            <person name="Du Y."/>
            <person name="Jin W."/>
            <person name="Huang S."/>
        </authorList>
    </citation>
    <scope>NUCLEOTIDE SEQUENCE [LARGE SCALE GENOMIC DNA]</scope>
    <source>
        <strain evidence="3">cv. 9930</strain>
    </source>
</reference>
<evidence type="ECO:0008006" key="4">
    <source>
        <dbReference type="Google" id="ProtNLM"/>
    </source>
</evidence>
<reference evidence="2 3" key="3">
    <citation type="journal article" date="2010" name="BMC Genomics">
        <title>Transcriptome sequencing and comparative analysis of cucumber flowers with different sex types.</title>
        <authorList>
            <person name="Guo S."/>
            <person name="Zheng Y."/>
            <person name="Joung J.G."/>
            <person name="Liu S."/>
            <person name="Zhang Z."/>
            <person name="Crasta O.R."/>
            <person name="Sobral B.W."/>
            <person name="Xu Y."/>
            <person name="Huang S."/>
            <person name="Fei Z."/>
        </authorList>
    </citation>
    <scope>NUCLEOTIDE SEQUENCE [LARGE SCALE GENOMIC DNA]</scope>
    <source>
        <strain evidence="3">cv. 9930</strain>
    </source>
</reference>
<dbReference type="STRING" id="3659.A0A0A0L1Y2"/>
<dbReference type="eggNOG" id="KOG0157">
    <property type="taxonomic scope" value="Eukaryota"/>
</dbReference>
<evidence type="ECO:0000256" key="1">
    <source>
        <dbReference type="SAM" id="Phobius"/>
    </source>
</evidence>
<feature type="transmembrane region" description="Helical" evidence="1">
    <location>
        <begin position="12"/>
        <end position="37"/>
    </location>
</feature>
<dbReference type="Gramene" id="KGN55014">
    <property type="protein sequence ID" value="KGN55014"/>
    <property type="gene ID" value="Csa_4G622240"/>
</dbReference>
<evidence type="ECO:0000313" key="2">
    <source>
        <dbReference type="EMBL" id="KGN55014.1"/>
    </source>
</evidence>
<protein>
    <recommendedName>
        <fullName evidence="4">Cytochrome P450</fullName>
    </recommendedName>
</protein>
<organism evidence="2 3">
    <name type="scientific">Cucumis sativus</name>
    <name type="common">Cucumber</name>
    <dbReference type="NCBI Taxonomy" id="3659"/>
    <lineage>
        <taxon>Eukaryota</taxon>
        <taxon>Viridiplantae</taxon>
        <taxon>Streptophyta</taxon>
        <taxon>Embryophyta</taxon>
        <taxon>Tracheophyta</taxon>
        <taxon>Spermatophyta</taxon>
        <taxon>Magnoliopsida</taxon>
        <taxon>eudicotyledons</taxon>
        <taxon>Gunneridae</taxon>
        <taxon>Pentapetalae</taxon>
        <taxon>rosids</taxon>
        <taxon>fabids</taxon>
        <taxon>Cucurbitales</taxon>
        <taxon>Cucurbitaceae</taxon>
        <taxon>Benincaseae</taxon>
        <taxon>Cucumis</taxon>
    </lineage>
</organism>
<keyword evidence="1" id="KW-0812">Transmembrane</keyword>
<reference evidence="2 3" key="4">
    <citation type="journal article" date="2011" name="BMC Genomics">
        <title>RNA-Seq improves annotation of protein-coding genes in the cucumber genome.</title>
        <authorList>
            <person name="Li Z."/>
            <person name="Zhang Z."/>
            <person name="Yan P."/>
            <person name="Huang S."/>
            <person name="Fei Z."/>
            <person name="Lin K."/>
        </authorList>
    </citation>
    <scope>NUCLEOTIDE SEQUENCE [LARGE SCALE GENOMIC DNA]</scope>
    <source>
        <strain evidence="3">cv. 9930</strain>
    </source>
</reference>
<gene>
    <name evidence="2" type="ORF">Csa_4G622240</name>
</gene>
<sequence>MSYVVDTISNRIVMIISFVLLLVLLILGWKIVDWIWFRPKKLEKLLRRQGFTGNSYRILHGDLKESAAMRKEAMSKPMNFSNHIAPRVIPSVYHTIQIYGKHFIPNISFSSFSSSSNKI</sequence>
<reference evidence="2 3" key="1">
    <citation type="journal article" date="2009" name="Nat. Genet.">
        <title>The genome of the cucumber, Cucumis sativus L.</title>
        <authorList>
            <person name="Huang S."/>
            <person name="Li R."/>
            <person name="Zhang Z."/>
            <person name="Li L."/>
            <person name="Gu X."/>
            <person name="Fan W."/>
            <person name="Lucas W.J."/>
            <person name="Wang X."/>
            <person name="Xie B."/>
            <person name="Ni P."/>
            <person name="Ren Y."/>
            <person name="Zhu H."/>
            <person name="Li J."/>
            <person name="Lin K."/>
            <person name="Jin W."/>
            <person name="Fei Z."/>
            <person name="Li G."/>
            <person name="Staub J."/>
            <person name="Kilian A."/>
            <person name="van der Vossen E.A."/>
            <person name="Wu Y."/>
            <person name="Guo J."/>
            <person name="He J."/>
            <person name="Jia Z."/>
            <person name="Ren Y."/>
            <person name="Tian G."/>
            <person name="Lu Y."/>
            <person name="Ruan J."/>
            <person name="Qian W."/>
            <person name="Wang M."/>
            <person name="Huang Q."/>
            <person name="Li B."/>
            <person name="Xuan Z."/>
            <person name="Cao J."/>
            <person name="Asan"/>
            <person name="Wu Z."/>
            <person name="Zhang J."/>
            <person name="Cai Q."/>
            <person name="Bai Y."/>
            <person name="Zhao B."/>
            <person name="Han Y."/>
            <person name="Li Y."/>
            <person name="Li X."/>
            <person name="Wang S."/>
            <person name="Shi Q."/>
            <person name="Liu S."/>
            <person name="Cho W.K."/>
            <person name="Kim J.Y."/>
            <person name="Xu Y."/>
            <person name="Heller-Uszynska K."/>
            <person name="Miao H."/>
            <person name="Cheng Z."/>
            <person name="Zhang S."/>
            <person name="Wu J."/>
            <person name="Yang Y."/>
            <person name="Kang H."/>
            <person name="Li M."/>
            <person name="Liang H."/>
            <person name="Ren X."/>
            <person name="Shi Z."/>
            <person name="Wen M."/>
            <person name="Jian M."/>
            <person name="Yang H."/>
            <person name="Zhang G."/>
            <person name="Yang Z."/>
            <person name="Chen R."/>
            <person name="Liu S."/>
            <person name="Li J."/>
            <person name="Ma L."/>
            <person name="Liu H."/>
            <person name="Zhou Y."/>
            <person name="Zhao J."/>
            <person name="Fang X."/>
            <person name="Li G."/>
            <person name="Fang L."/>
            <person name="Li Y."/>
            <person name="Liu D."/>
            <person name="Zheng H."/>
            <person name="Zhang Y."/>
            <person name="Qin N."/>
            <person name="Li Z."/>
            <person name="Yang G."/>
            <person name="Yang S."/>
            <person name="Bolund L."/>
            <person name="Kristiansen K."/>
            <person name="Zheng H."/>
            <person name="Li S."/>
            <person name="Zhang X."/>
            <person name="Yang H."/>
            <person name="Wang J."/>
            <person name="Sun R."/>
            <person name="Zhang B."/>
            <person name="Jiang S."/>
            <person name="Wang J."/>
            <person name="Du Y."/>
            <person name="Li S."/>
        </authorList>
    </citation>
    <scope>NUCLEOTIDE SEQUENCE [LARGE SCALE GENOMIC DNA]</scope>
    <source>
        <strain evidence="3">cv. 9930</strain>
    </source>
</reference>
<keyword evidence="1" id="KW-1133">Transmembrane helix</keyword>
<name>A0A0A0L1Y2_CUCSA</name>
<dbReference type="Proteomes" id="UP000029981">
    <property type="component" value="Chromosome 4"/>
</dbReference>
<proteinExistence type="predicted"/>
<keyword evidence="3" id="KW-1185">Reference proteome</keyword>
<accession>A0A0A0L1Y2</accession>
<dbReference type="OMA" id="HWFITIC"/>